<comment type="caution">
    <text evidence="1">The sequence shown here is derived from an EMBL/GenBank/DDBJ whole genome shotgun (WGS) entry which is preliminary data.</text>
</comment>
<accession>A0ABR0ES84</accession>
<evidence type="ECO:0000313" key="2">
    <source>
        <dbReference type="Proteomes" id="UP001305779"/>
    </source>
</evidence>
<dbReference type="Proteomes" id="UP001305779">
    <property type="component" value="Unassembled WGS sequence"/>
</dbReference>
<keyword evidence="2" id="KW-1185">Reference proteome</keyword>
<sequence length="239" mass="28161">MRARQKELAKWDEEAGANGRLRRACDEQAKVPSEDSMKYLITLIGAIFFFCRLDHVKFSWQPGLRSRKGPYGKTISRWIDGMWEKEVEIVMDPNDWHEEKRVRDHFSALMGTLLHECAHAFLDSFSCDGYCEADACRVSRTRVEGGSGHGSAWFRVVTYVEACANANMYGQWKLGLENGMWSEVWKEERVIGEEDIRLCHPRYQQYLRYKGREVIREWRSEMRVSRRVSRRVGRRVSRR</sequence>
<evidence type="ECO:0008006" key="3">
    <source>
        <dbReference type="Google" id="ProtNLM"/>
    </source>
</evidence>
<dbReference type="EMBL" id="JAXOVC010000003">
    <property type="protein sequence ID" value="KAK4504335.1"/>
    <property type="molecule type" value="Genomic_DNA"/>
</dbReference>
<name>A0ABR0ES84_ZASCE</name>
<protein>
    <recommendedName>
        <fullName evidence="3">SprT-like domain-containing protein</fullName>
    </recommendedName>
</protein>
<proteinExistence type="predicted"/>
<gene>
    <name evidence="1" type="ORF">PRZ48_005251</name>
</gene>
<organism evidence="1 2">
    <name type="scientific">Zasmidium cellare</name>
    <name type="common">Wine cellar mold</name>
    <name type="synonym">Racodium cellare</name>
    <dbReference type="NCBI Taxonomy" id="395010"/>
    <lineage>
        <taxon>Eukaryota</taxon>
        <taxon>Fungi</taxon>
        <taxon>Dikarya</taxon>
        <taxon>Ascomycota</taxon>
        <taxon>Pezizomycotina</taxon>
        <taxon>Dothideomycetes</taxon>
        <taxon>Dothideomycetidae</taxon>
        <taxon>Mycosphaerellales</taxon>
        <taxon>Mycosphaerellaceae</taxon>
        <taxon>Zasmidium</taxon>
    </lineage>
</organism>
<evidence type="ECO:0000313" key="1">
    <source>
        <dbReference type="EMBL" id="KAK4504335.1"/>
    </source>
</evidence>
<reference evidence="1 2" key="1">
    <citation type="journal article" date="2023" name="G3 (Bethesda)">
        <title>A chromosome-level genome assembly of Zasmidium syzygii isolated from banana leaves.</title>
        <authorList>
            <person name="van Westerhoven A.C."/>
            <person name="Mehrabi R."/>
            <person name="Talebi R."/>
            <person name="Steentjes M.B.F."/>
            <person name="Corcolon B."/>
            <person name="Chong P.A."/>
            <person name="Kema G.H.J."/>
            <person name="Seidl M.F."/>
        </authorList>
    </citation>
    <scope>NUCLEOTIDE SEQUENCE [LARGE SCALE GENOMIC DNA]</scope>
    <source>
        <strain evidence="1 2">P124</strain>
    </source>
</reference>